<evidence type="ECO:0000256" key="6">
    <source>
        <dbReference type="SAM" id="MobiDB-lite"/>
    </source>
</evidence>
<evidence type="ECO:0000256" key="4">
    <source>
        <dbReference type="ARBA" id="ARBA00022989"/>
    </source>
</evidence>
<name>A0A3N4VFQ3_9BURK</name>
<comment type="subcellular location">
    <subcellularLocation>
        <location evidence="1">Cell membrane</location>
        <topology evidence="1">Multi-pass membrane protein</topology>
    </subcellularLocation>
</comment>
<feature type="transmembrane region" description="Helical" evidence="7">
    <location>
        <begin position="363"/>
        <end position="386"/>
    </location>
</feature>
<accession>A0A3N4VFQ3</accession>
<sequence length="434" mass="44461">MSTLRLAWRNLWAQPLTGVLNLLLLTLGLVSVGFVLLARGALEHAFERDLSGIDLVVGAKGSPMQLILSGVFHIDQPTGNVALSEVEALERQPLVAEVIPLSLGDTVGGFRIVGTTPAYLAHYQASFAQGTVWSAPMQAVLGAQAAARLGLGVGQRFVGVHGLGGGGHAHAASPYTVTGVLAPCGCVLDRLVLTATESVWQVHAHPAAAPAAADEHDHEHEPPKGAAPGRDPTHDAHAAEPPREVTVALVRYRSPLAAAVLPRWVNNQTRMQAASPAVEVSRLLGLIGVGARVVEVLGAVLLASAGLSVFIALWNAVRARRADLALLRLLGAPPGRIAALLLAEALWLALLAAALALAATHGLLALAAWGTGAAGGAAELGALLPLRALATQWQSVEAVVPLLAAGVALLAAALPLAAAYRVDVAEALSGAEIS</sequence>
<dbReference type="InterPro" id="IPR025857">
    <property type="entry name" value="MacB_PCD"/>
</dbReference>
<feature type="compositionally biased region" description="Basic and acidic residues" evidence="6">
    <location>
        <begin position="213"/>
        <end position="223"/>
    </location>
</feature>
<proteinExistence type="predicted"/>
<protein>
    <submittedName>
        <fullName evidence="10">Putative ABC transport system permease protein</fullName>
    </submittedName>
</protein>
<dbReference type="PANTHER" id="PTHR43738">
    <property type="entry name" value="ABC TRANSPORTER, MEMBRANE PROTEIN"/>
    <property type="match status" value="1"/>
</dbReference>
<organism evidence="10 11">
    <name type="scientific">Tibeticola sediminis</name>
    <dbReference type="NCBI Taxonomy" id="1917811"/>
    <lineage>
        <taxon>Bacteria</taxon>
        <taxon>Pseudomonadati</taxon>
        <taxon>Pseudomonadota</taxon>
        <taxon>Betaproteobacteria</taxon>
        <taxon>Burkholderiales</taxon>
        <taxon>Comamonadaceae</taxon>
        <taxon>Tibeticola</taxon>
    </lineage>
</organism>
<evidence type="ECO:0000256" key="7">
    <source>
        <dbReference type="SAM" id="Phobius"/>
    </source>
</evidence>
<dbReference type="Pfam" id="PF02687">
    <property type="entry name" value="FtsX"/>
    <property type="match status" value="1"/>
</dbReference>
<evidence type="ECO:0000313" key="10">
    <source>
        <dbReference type="EMBL" id="RPE72730.1"/>
    </source>
</evidence>
<reference evidence="10 11" key="1">
    <citation type="submission" date="2018-11" db="EMBL/GenBank/DDBJ databases">
        <title>Genomic Encyclopedia of Type Strains, Phase IV (KMG-IV): sequencing the most valuable type-strain genomes for metagenomic binning, comparative biology and taxonomic classification.</title>
        <authorList>
            <person name="Goeker M."/>
        </authorList>
    </citation>
    <scope>NUCLEOTIDE SEQUENCE [LARGE SCALE GENOMIC DNA]</scope>
    <source>
        <strain evidence="10 11">DSM 101684</strain>
    </source>
</reference>
<feature type="domain" description="MacB-like periplasmic core" evidence="9">
    <location>
        <begin position="19"/>
        <end position="183"/>
    </location>
</feature>
<dbReference type="EMBL" id="RKQL01000001">
    <property type="protein sequence ID" value="RPE72730.1"/>
    <property type="molecule type" value="Genomic_DNA"/>
</dbReference>
<dbReference type="Proteomes" id="UP000272193">
    <property type="component" value="Unassembled WGS sequence"/>
</dbReference>
<evidence type="ECO:0000256" key="1">
    <source>
        <dbReference type="ARBA" id="ARBA00004651"/>
    </source>
</evidence>
<dbReference type="AlphaFoldDB" id="A0A3N4VFQ3"/>
<dbReference type="InterPro" id="IPR003838">
    <property type="entry name" value="ABC3_permease_C"/>
</dbReference>
<comment type="caution">
    <text evidence="10">The sequence shown here is derived from an EMBL/GenBank/DDBJ whole genome shotgun (WGS) entry which is preliminary data.</text>
</comment>
<evidence type="ECO:0000256" key="2">
    <source>
        <dbReference type="ARBA" id="ARBA00022475"/>
    </source>
</evidence>
<evidence type="ECO:0000313" key="11">
    <source>
        <dbReference type="Proteomes" id="UP000272193"/>
    </source>
</evidence>
<dbReference type="GO" id="GO:0005886">
    <property type="term" value="C:plasma membrane"/>
    <property type="evidence" value="ECO:0007669"/>
    <property type="project" value="UniProtKB-SubCell"/>
</dbReference>
<feature type="transmembrane region" description="Helical" evidence="7">
    <location>
        <begin position="337"/>
        <end position="357"/>
    </location>
</feature>
<feature type="transmembrane region" description="Helical" evidence="7">
    <location>
        <begin position="20"/>
        <end position="38"/>
    </location>
</feature>
<dbReference type="RefSeq" id="WP_124219961.1">
    <property type="nucleotide sequence ID" value="NZ_RKQL01000001.1"/>
</dbReference>
<dbReference type="InterPro" id="IPR051125">
    <property type="entry name" value="ABC-4/HrtB_transporter"/>
</dbReference>
<evidence type="ECO:0000256" key="3">
    <source>
        <dbReference type="ARBA" id="ARBA00022692"/>
    </source>
</evidence>
<dbReference type="PANTHER" id="PTHR43738:SF2">
    <property type="entry name" value="ABC TRANSPORTER PERMEASE"/>
    <property type="match status" value="1"/>
</dbReference>
<evidence type="ECO:0000259" key="8">
    <source>
        <dbReference type="Pfam" id="PF02687"/>
    </source>
</evidence>
<feature type="transmembrane region" description="Helical" evidence="7">
    <location>
        <begin position="297"/>
        <end position="317"/>
    </location>
</feature>
<dbReference type="Pfam" id="PF12704">
    <property type="entry name" value="MacB_PCD"/>
    <property type="match status" value="1"/>
</dbReference>
<dbReference type="OrthoDB" id="9784014at2"/>
<keyword evidence="4 7" id="KW-1133">Transmembrane helix</keyword>
<feature type="domain" description="ABC3 transporter permease C-terminal" evidence="8">
    <location>
        <begin position="297"/>
        <end position="421"/>
    </location>
</feature>
<keyword evidence="11" id="KW-1185">Reference proteome</keyword>
<keyword evidence="5 7" id="KW-0472">Membrane</keyword>
<evidence type="ECO:0000259" key="9">
    <source>
        <dbReference type="Pfam" id="PF12704"/>
    </source>
</evidence>
<keyword evidence="3 7" id="KW-0812">Transmembrane</keyword>
<keyword evidence="2" id="KW-1003">Cell membrane</keyword>
<feature type="transmembrane region" description="Helical" evidence="7">
    <location>
        <begin position="398"/>
        <end position="420"/>
    </location>
</feature>
<feature type="region of interest" description="Disordered" evidence="6">
    <location>
        <begin position="206"/>
        <end position="238"/>
    </location>
</feature>
<evidence type="ECO:0000256" key="5">
    <source>
        <dbReference type="ARBA" id="ARBA00023136"/>
    </source>
</evidence>
<gene>
    <name evidence="10" type="ORF">EDC62_0432</name>
</gene>